<reference evidence="1 2" key="1">
    <citation type="journal article" date="2016" name="Biochim. Biophys. Acta">
        <title>Characterization of red-shifted phycobilisomes isolated from the chlorophyll f-containing cyanobacterium Halomicronema hongdechloris.</title>
        <authorList>
            <person name="Li Y."/>
            <person name="Lin Y."/>
            <person name="Garvey C.J."/>
            <person name="Birch D."/>
            <person name="Corkery R.W."/>
            <person name="Loughlin P.C."/>
            <person name="Scheer H."/>
            <person name="Willows R.D."/>
            <person name="Chen M."/>
        </authorList>
    </citation>
    <scope>NUCLEOTIDE SEQUENCE [LARGE SCALE GENOMIC DNA]</scope>
    <source>
        <strain evidence="1 2">C2206</strain>
    </source>
</reference>
<name>A0A1Z3HGQ8_9CYAN</name>
<dbReference type="KEGG" id="hhg:XM38_004030"/>
<keyword evidence="2" id="KW-1185">Reference proteome</keyword>
<protein>
    <submittedName>
        <fullName evidence="1">Uncharacterized protein</fullName>
    </submittedName>
</protein>
<dbReference type="Proteomes" id="UP000191901">
    <property type="component" value="Chromosome"/>
</dbReference>
<organism evidence="1 2">
    <name type="scientific">Halomicronema hongdechloris C2206</name>
    <dbReference type="NCBI Taxonomy" id="1641165"/>
    <lineage>
        <taxon>Bacteria</taxon>
        <taxon>Bacillati</taxon>
        <taxon>Cyanobacteriota</taxon>
        <taxon>Cyanophyceae</taxon>
        <taxon>Nodosilineales</taxon>
        <taxon>Nodosilineaceae</taxon>
        <taxon>Halomicronema</taxon>
    </lineage>
</organism>
<accession>A0A1Z3HGQ8</accession>
<dbReference type="STRING" id="1641165.XM38_22150"/>
<evidence type="ECO:0000313" key="1">
    <source>
        <dbReference type="EMBL" id="ASC69476.1"/>
    </source>
</evidence>
<evidence type="ECO:0000313" key="2">
    <source>
        <dbReference type="Proteomes" id="UP000191901"/>
    </source>
</evidence>
<dbReference type="RefSeq" id="WP_225889152.1">
    <property type="nucleotide sequence ID" value="NZ_CP021983.2"/>
</dbReference>
<sequence length="65" mass="7120">MSCTRDGGECGQGWFQQTTSSAVADTLAPLLHWRVCHVWDWEEVNAAAVNCAQPTVSLINDEELA</sequence>
<gene>
    <name evidence="1" type="ORF">XM38_004030</name>
</gene>
<dbReference type="AlphaFoldDB" id="A0A1Z3HGQ8"/>
<dbReference type="EMBL" id="CP021983">
    <property type="protein sequence ID" value="ASC69476.1"/>
    <property type="molecule type" value="Genomic_DNA"/>
</dbReference>
<proteinExistence type="predicted"/>